<dbReference type="Proteomes" id="UP001202402">
    <property type="component" value="Unassembled WGS sequence"/>
</dbReference>
<accession>A0ABS9R8W1</accession>
<dbReference type="InterPro" id="IPR013783">
    <property type="entry name" value="Ig-like_fold"/>
</dbReference>
<proteinExistence type="predicted"/>
<evidence type="ECO:0000313" key="4">
    <source>
        <dbReference type="Proteomes" id="UP001202402"/>
    </source>
</evidence>
<keyword evidence="4" id="KW-1185">Reference proteome</keyword>
<protein>
    <submittedName>
        <fullName evidence="3">DUF5011 domain-containing protein</fullName>
    </submittedName>
</protein>
<keyword evidence="1" id="KW-1133">Transmembrane helix</keyword>
<gene>
    <name evidence="3" type="ORF">LQE99_13325</name>
</gene>
<feature type="domain" description="Pesticidal crystal protein Cry22Aa Ig-like" evidence="2">
    <location>
        <begin position="39"/>
        <end position="105"/>
    </location>
</feature>
<evidence type="ECO:0000256" key="1">
    <source>
        <dbReference type="SAM" id="Phobius"/>
    </source>
</evidence>
<organism evidence="3 4">
    <name type="scientific">Amedibacillus hominis</name>
    <dbReference type="NCBI Taxonomy" id="2897776"/>
    <lineage>
        <taxon>Bacteria</taxon>
        <taxon>Bacillati</taxon>
        <taxon>Bacillota</taxon>
        <taxon>Erysipelotrichia</taxon>
        <taxon>Erysipelotrichales</taxon>
        <taxon>Erysipelotrichaceae</taxon>
        <taxon>Amedibacillus</taxon>
    </lineage>
</organism>
<reference evidence="3 4" key="1">
    <citation type="submission" date="2022-02" db="EMBL/GenBank/DDBJ databases">
        <title>Genome of Erysipelotrichaceae sp. nov. NSJ-176 isolated from human feces.</title>
        <authorList>
            <person name="Abdugheni R."/>
        </authorList>
    </citation>
    <scope>NUCLEOTIDE SEQUENCE [LARGE SCALE GENOMIC DNA]</scope>
    <source>
        <strain evidence="3 4">NSJ-176</strain>
    </source>
</reference>
<keyword evidence="1" id="KW-0812">Transmembrane</keyword>
<comment type="caution">
    <text evidence="3">The sequence shown here is derived from an EMBL/GenBank/DDBJ whole genome shotgun (WGS) entry which is preliminary data.</text>
</comment>
<sequence>MSKRCKTIIIAILGVIAIAVMALLIKLLFFSGLFVPLLKVKGDDPLIVEVNEPYKDPGVVASFHFQDYADEVKVESHVDVKKKGTYEVIYKCEKYGKEIKRTVKVEDHKAPQIKLKGDSTLRVFENGKFNDPGYQAIDNCDGDISKQVNVKQQINMQKKGTYTIQYEVKDSSGNIGKASRKVEVLSDPSLTKLYYDYDEYDNTAEEWWFNKKQRSCKDHRCQTTRAFR</sequence>
<dbReference type="Pfam" id="PF16403">
    <property type="entry name" value="Bact_surface_Ig-like"/>
    <property type="match status" value="2"/>
</dbReference>
<name>A0ABS9R8W1_9FIRM</name>
<dbReference type="EMBL" id="JAKVPQ010000011">
    <property type="protein sequence ID" value="MCH4286102.1"/>
    <property type="molecule type" value="Genomic_DNA"/>
</dbReference>
<dbReference type="RefSeq" id="WP_240607488.1">
    <property type="nucleotide sequence ID" value="NZ_JAKVPQ010000011.1"/>
</dbReference>
<feature type="transmembrane region" description="Helical" evidence="1">
    <location>
        <begin position="7"/>
        <end position="29"/>
    </location>
</feature>
<keyword evidence="1" id="KW-0472">Membrane</keyword>
<dbReference type="InterPro" id="IPR032179">
    <property type="entry name" value="Cry22Aa_Ig-like"/>
</dbReference>
<feature type="domain" description="Pesticidal crystal protein Cry22Aa Ig-like" evidence="2">
    <location>
        <begin position="113"/>
        <end position="184"/>
    </location>
</feature>
<evidence type="ECO:0000313" key="3">
    <source>
        <dbReference type="EMBL" id="MCH4286102.1"/>
    </source>
</evidence>
<dbReference type="Gene3D" id="2.60.40.10">
    <property type="entry name" value="Immunoglobulins"/>
    <property type="match status" value="2"/>
</dbReference>
<evidence type="ECO:0000259" key="2">
    <source>
        <dbReference type="Pfam" id="PF16403"/>
    </source>
</evidence>